<dbReference type="Proteomes" id="UP000243588">
    <property type="component" value="Unassembled WGS sequence"/>
</dbReference>
<dbReference type="SUPFAM" id="SSF56925">
    <property type="entry name" value="OMPA-like"/>
    <property type="match status" value="1"/>
</dbReference>
<keyword evidence="5" id="KW-1185">Reference proteome</keyword>
<keyword evidence="1 2" id="KW-0732">Signal</keyword>
<protein>
    <submittedName>
        <fullName evidence="4">Outer membrane protein</fullName>
    </submittedName>
</protein>
<sequence>MKKLVLSVMAVAAFGFAANAQEKEKPTYGFQESNVFVEGSFSISDSNVKMTGTDTKVKTTTFEVNPKVGYMLNDKFAVGASVGFGKLGLDNELFDGAFDGVDADYIKSTYAGVFARYYFLEVGQRFKTFAEVGVGFSEGKMDVSGVSNKATGIRAGLDLGFNYFLTQNLAVSFNVANVFSYANYNVKEDGKKTNTVSNTNANVNIFNNFFDNAKFGLTYKF</sequence>
<feature type="signal peptide" evidence="2">
    <location>
        <begin position="1"/>
        <end position="20"/>
    </location>
</feature>
<evidence type="ECO:0000259" key="3">
    <source>
        <dbReference type="Pfam" id="PF13505"/>
    </source>
</evidence>
<dbReference type="Pfam" id="PF13505">
    <property type="entry name" value="OMP_b-brl"/>
    <property type="match status" value="1"/>
</dbReference>
<dbReference type="EMBL" id="FNDQ01000012">
    <property type="protein sequence ID" value="SDH73366.1"/>
    <property type="molecule type" value="Genomic_DNA"/>
</dbReference>
<dbReference type="InterPro" id="IPR011250">
    <property type="entry name" value="OMP/PagP_B-barrel"/>
</dbReference>
<dbReference type="STRING" id="702745.SAMN05421818_11280"/>
<proteinExistence type="predicted"/>
<feature type="domain" description="Outer membrane protein beta-barrel" evidence="3">
    <location>
        <begin position="10"/>
        <end position="204"/>
    </location>
</feature>
<name>A0A1G8EU03_9FLAO</name>
<dbReference type="AlphaFoldDB" id="A0A1G8EU03"/>
<evidence type="ECO:0000313" key="5">
    <source>
        <dbReference type="Proteomes" id="UP000243588"/>
    </source>
</evidence>
<evidence type="ECO:0000313" key="4">
    <source>
        <dbReference type="EMBL" id="SDH73366.1"/>
    </source>
</evidence>
<organism evidence="4 5">
    <name type="scientific">Myroides phaeus</name>
    <dbReference type="NCBI Taxonomy" id="702745"/>
    <lineage>
        <taxon>Bacteria</taxon>
        <taxon>Pseudomonadati</taxon>
        <taxon>Bacteroidota</taxon>
        <taxon>Flavobacteriia</taxon>
        <taxon>Flavobacteriales</taxon>
        <taxon>Flavobacteriaceae</taxon>
        <taxon>Myroides</taxon>
    </lineage>
</organism>
<dbReference type="InterPro" id="IPR027385">
    <property type="entry name" value="Beta-barrel_OMP"/>
</dbReference>
<dbReference type="RefSeq" id="WP_090408785.1">
    <property type="nucleotide sequence ID" value="NZ_FNDQ01000012.1"/>
</dbReference>
<gene>
    <name evidence="4" type="ORF">SAMN05421818_11280</name>
</gene>
<dbReference type="Gene3D" id="2.40.160.20">
    <property type="match status" value="1"/>
</dbReference>
<feature type="chain" id="PRO_5017308589" evidence="2">
    <location>
        <begin position="21"/>
        <end position="221"/>
    </location>
</feature>
<accession>A0A1G8EU03</accession>
<evidence type="ECO:0000256" key="2">
    <source>
        <dbReference type="SAM" id="SignalP"/>
    </source>
</evidence>
<reference evidence="5" key="1">
    <citation type="submission" date="2016-10" db="EMBL/GenBank/DDBJ databases">
        <authorList>
            <person name="Varghese N."/>
            <person name="Submissions S."/>
        </authorList>
    </citation>
    <scope>NUCLEOTIDE SEQUENCE [LARGE SCALE GENOMIC DNA]</scope>
    <source>
        <strain evidence="5">DSM 23313</strain>
    </source>
</reference>
<evidence type="ECO:0000256" key="1">
    <source>
        <dbReference type="ARBA" id="ARBA00022729"/>
    </source>
</evidence>